<proteinExistence type="predicted"/>
<evidence type="ECO:0008006" key="3">
    <source>
        <dbReference type="Google" id="ProtNLM"/>
    </source>
</evidence>
<evidence type="ECO:0000313" key="2">
    <source>
        <dbReference type="Proteomes" id="UP000006281"/>
    </source>
</evidence>
<dbReference type="InterPro" id="IPR011990">
    <property type="entry name" value="TPR-like_helical_dom_sf"/>
</dbReference>
<organism evidence="1 2">
    <name type="scientific">Saccharothrix espanaensis (strain ATCC 51144 / DSM 44229 / JCM 9112 / NBRC 15066 / NRRL 15764)</name>
    <dbReference type="NCBI Taxonomy" id="1179773"/>
    <lineage>
        <taxon>Bacteria</taxon>
        <taxon>Bacillati</taxon>
        <taxon>Actinomycetota</taxon>
        <taxon>Actinomycetes</taxon>
        <taxon>Pseudonocardiales</taxon>
        <taxon>Pseudonocardiaceae</taxon>
        <taxon>Saccharothrix</taxon>
    </lineage>
</organism>
<gene>
    <name evidence="1" type="ordered locus">BN6_36470</name>
</gene>
<dbReference type="InterPro" id="IPR019734">
    <property type="entry name" value="TPR_rpt"/>
</dbReference>
<evidence type="ECO:0000313" key="1">
    <source>
        <dbReference type="EMBL" id="CCH30942.1"/>
    </source>
</evidence>
<dbReference type="EMBL" id="HE804045">
    <property type="protein sequence ID" value="CCH30942.1"/>
    <property type="molecule type" value="Genomic_DNA"/>
</dbReference>
<dbReference type="Gene3D" id="1.25.40.10">
    <property type="entry name" value="Tetratricopeptide repeat domain"/>
    <property type="match status" value="3"/>
</dbReference>
<dbReference type="SUPFAM" id="SSF48452">
    <property type="entry name" value="TPR-like"/>
    <property type="match status" value="2"/>
</dbReference>
<dbReference type="AlphaFoldDB" id="K0K061"/>
<accession>K0K061</accession>
<name>K0K061_SACES</name>
<dbReference type="KEGG" id="sesp:BN6_36470"/>
<dbReference type="PATRIC" id="fig|1179773.3.peg.3647"/>
<dbReference type="eggNOG" id="COG0457">
    <property type="taxonomic scope" value="Bacteria"/>
</dbReference>
<reference evidence="1 2" key="1">
    <citation type="journal article" date="2012" name="BMC Genomics">
        <title>Complete genome sequence of Saccharothrix espanaensis DSM 44229T and comparison to the other completely sequenced Pseudonocardiaceae.</title>
        <authorList>
            <person name="Strobel T."/>
            <person name="Al-Dilaimi A."/>
            <person name="Blom J."/>
            <person name="Gessner A."/>
            <person name="Kalinowski J."/>
            <person name="Luzhetska M."/>
            <person name="Puhler A."/>
            <person name="Szczepanowski R."/>
            <person name="Bechthold A."/>
            <person name="Ruckert C."/>
        </authorList>
    </citation>
    <scope>NUCLEOTIDE SEQUENCE [LARGE SCALE GENOMIC DNA]</scope>
    <source>
        <strain evidence="2">ATCC 51144 / DSM 44229 / JCM 9112 / NBRC 15066 / NRRL 15764</strain>
    </source>
</reference>
<dbReference type="STRING" id="1179773.BN6_36470"/>
<dbReference type="HOGENOM" id="CLU_403269_0_0_11"/>
<dbReference type="SMART" id="SM00028">
    <property type="entry name" value="TPR"/>
    <property type="match status" value="5"/>
</dbReference>
<sequence length="682" mass="70988">MHRFQAGDVAGAIAALEAASQVARKDQRTTTLVNLAGVLDATGDQARAAQLLTDALAVAAPAALAVVHASRADVLFKLGRLEEARQDVERGFATAQPHETVVLHHVRACLLLSEGRFAEAEAEALRSAELAAAHAPHLAAHTHANLAAIAEAAGDPVKAAEYGRLVERPEGVRPLSPRWHRSGTLNSQGAMLAMSGDAAGALAAFEAAYRETVGSDEVEALVCRAAVAGNLAGLTDPLRWSTEAITLGRTVLDRVGDAYGTAGVLVAALVARAQLLRHVSRSDEALTDLAEAEALAGAQPPILVVRAAALAAGGRFGEAADVAAAALDLAYASAPQLAAFVHATLADIADGTGDRAGSAEHLGLSRDLAQATGDVAAQATAVLSLARLAYLASDNDRAITLYDEAEGLLRAAGDQHRLLVCLHGRAAVEIMRGRAREALGMLDRVAEGGWATPGELIAVHQVRGAALEALGEYAAADEQYGAAVELARRAGLWHVALGGAWWRADALVRWASTVDGDARRALSERALDWALPGALAAEAVRQRFPHGPVRERWVALAAAPSLRAAFTAIAAVGDVELAAAYIDHIAGTVSLSPAEDAPETPAARGELVRFPLPPKAEEEHLPYAASFLAGTGEDPAFPAAGFALPPRVRLDPAVPSTLDRWIDVAERRYGFPVRSGQAVISW</sequence>
<protein>
    <recommendedName>
        <fullName evidence="3">Tetratricopeptide repeat protein</fullName>
    </recommendedName>
</protein>
<keyword evidence="2" id="KW-1185">Reference proteome</keyword>
<dbReference type="Proteomes" id="UP000006281">
    <property type="component" value="Chromosome"/>
</dbReference>